<dbReference type="Proteomes" id="UP000481153">
    <property type="component" value="Unassembled WGS sequence"/>
</dbReference>
<proteinExistence type="predicted"/>
<accession>A0A6G0XC37</accession>
<organism evidence="2 3">
    <name type="scientific">Aphanomyces euteiches</name>
    <dbReference type="NCBI Taxonomy" id="100861"/>
    <lineage>
        <taxon>Eukaryota</taxon>
        <taxon>Sar</taxon>
        <taxon>Stramenopiles</taxon>
        <taxon>Oomycota</taxon>
        <taxon>Saprolegniomycetes</taxon>
        <taxon>Saprolegniales</taxon>
        <taxon>Verrucalvaceae</taxon>
        <taxon>Aphanomyces</taxon>
    </lineage>
</organism>
<dbReference type="VEuPathDB" id="FungiDB:AeMF1_015557"/>
<keyword evidence="3" id="KW-1185">Reference proteome</keyword>
<evidence type="ECO:0000256" key="1">
    <source>
        <dbReference type="SAM" id="MobiDB-lite"/>
    </source>
</evidence>
<name>A0A6G0XC37_9STRA</name>
<reference evidence="2 3" key="1">
    <citation type="submission" date="2019-07" db="EMBL/GenBank/DDBJ databases">
        <title>Genomics analysis of Aphanomyces spp. identifies a new class of oomycete effector associated with host adaptation.</title>
        <authorList>
            <person name="Gaulin E."/>
        </authorList>
    </citation>
    <scope>NUCLEOTIDE SEQUENCE [LARGE SCALE GENOMIC DNA]</scope>
    <source>
        <strain evidence="2 3">ATCC 201684</strain>
    </source>
</reference>
<evidence type="ECO:0000313" key="2">
    <source>
        <dbReference type="EMBL" id="KAF0737525.1"/>
    </source>
</evidence>
<evidence type="ECO:0000313" key="3">
    <source>
        <dbReference type="Proteomes" id="UP000481153"/>
    </source>
</evidence>
<dbReference type="AlphaFoldDB" id="A0A6G0XC37"/>
<comment type="caution">
    <text evidence="2">The sequence shown here is derived from an EMBL/GenBank/DDBJ whole genome shotgun (WGS) entry which is preliminary data.</text>
</comment>
<feature type="region of interest" description="Disordered" evidence="1">
    <location>
        <begin position="53"/>
        <end position="77"/>
    </location>
</feature>
<sequence>MRGGDGAKISKSMEAIQAHDMRLKEKPAAKLTLGVKGKLSNQEMELLRQQLAKAAAYDHVPDDKRQQRQQNIKRPPKFVKTIKSGVLDQDIPVMRASKPAKKPVAAIQHDVARLNRSEPQFVPRYTKGITQLDKDLLQDEYTKKPRQLSTVPVNLMEDAGQEVEKNVRPGKRLAPPEIPQVFLL</sequence>
<gene>
    <name evidence="2" type="ORF">Ae201684_006682</name>
</gene>
<protein>
    <submittedName>
        <fullName evidence="2">Uncharacterized protein</fullName>
    </submittedName>
</protein>
<dbReference type="EMBL" id="VJMJ01000084">
    <property type="protein sequence ID" value="KAF0737525.1"/>
    <property type="molecule type" value="Genomic_DNA"/>
</dbReference>